<accession>A0A2T7DV70</accession>
<evidence type="ECO:0000256" key="1">
    <source>
        <dbReference type="SAM" id="MobiDB-lite"/>
    </source>
</evidence>
<feature type="region of interest" description="Disordered" evidence="1">
    <location>
        <begin position="1"/>
        <end position="27"/>
    </location>
</feature>
<name>A0A2T7DV70_9POAL</name>
<proteinExistence type="predicted"/>
<evidence type="ECO:0000313" key="2">
    <source>
        <dbReference type="EMBL" id="PUZ59470.1"/>
    </source>
</evidence>
<dbReference type="Proteomes" id="UP000244336">
    <property type="component" value="Chromosome 4"/>
</dbReference>
<protein>
    <submittedName>
        <fullName evidence="2">Uncharacterized protein</fullName>
    </submittedName>
</protein>
<dbReference type="AlphaFoldDB" id="A0A2T7DV70"/>
<keyword evidence="3" id="KW-1185">Reference proteome</keyword>
<dbReference type="EMBL" id="CM009752">
    <property type="protein sequence ID" value="PUZ59470.1"/>
    <property type="molecule type" value="Genomic_DNA"/>
</dbReference>
<gene>
    <name evidence="2" type="ORF">GQ55_4G044400</name>
</gene>
<sequence length="85" mass="9270">MGIWQPSRRGSVQTPKARQERERSEAAMAELAADQHVRYIVTVEKILNWVHTVGVSGRLQLGAGPIDGDAGASSGVGWICMVLRR</sequence>
<organism evidence="2 3">
    <name type="scientific">Panicum hallii var. hallii</name>
    <dbReference type="NCBI Taxonomy" id="1504633"/>
    <lineage>
        <taxon>Eukaryota</taxon>
        <taxon>Viridiplantae</taxon>
        <taxon>Streptophyta</taxon>
        <taxon>Embryophyta</taxon>
        <taxon>Tracheophyta</taxon>
        <taxon>Spermatophyta</taxon>
        <taxon>Magnoliopsida</taxon>
        <taxon>Liliopsida</taxon>
        <taxon>Poales</taxon>
        <taxon>Poaceae</taxon>
        <taxon>PACMAD clade</taxon>
        <taxon>Panicoideae</taxon>
        <taxon>Panicodae</taxon>
        <taxon>Paniceae</taxon>
        <taxon>Panicinae</taxon>
        <taxon>Panicum</taxon>
        <taxon>Panicum sect. Panicum</taxon>
    </lineage>
</organism>
<reference evidence="2 3" key="1">
    <citation type="submission" date="2018-04" db="EMBL/GenBank/DDBJ databases">
        <title>WGS assembly of Panicum hallii var. hallii HAL2.</title>
        <authorList>
            <person name="Lovell J."/>
            <person name="Jenkins J."/>
            <person name="Lowry D."/>
            <person name="Mamidi S."/>
            <person name="Sreedasyam A."/>
            <person name="Weng X."/>
            <person name="Barry K."/>
            <person name="Bonette J."/>
            <person name="Campitelli B."/>
            <person name="Daum C."/>
            <person name="Gordon S."/>
            <person name="Gould B."/>
            <person name="Lipzen A."/>
            <person name="MacQueen A."/>
            <person name="Palacio-Mejia J."/>
            <person name="Plott C."/>
            <person name="Shakirov E."/>
            <person name="Shu S."/>
            <person name="Yoshinaga Y."/>
            <person name="Zane M."/>
            <person name="Rokhsar D."/>
            <person name="Grimwood J."/>
            <person name="Schmutz J."/>
            <person name="Juenger T."/>
        </authorList>
    </citation>
    <scope>NUCLEOTIDE SEQUENCE [LARGE SCALE GENOMIC DNA]</scope>
    <source>
        <strain evidence="3">cv. HAL2</strain>
    </source>
</reference>
<dbReference type="Gramene" id="PUZ59470">
    <property type="protein sequence ID" value="PUZ59470"/>
    <property type="gene ID" value="GQ55_4G044400"/>
</dbReference>
<evidence type="ECO:0000313" key="3">
    <source>
        <dbReference type="Proteomes" id="UP000244336"/>
    </source>
</evidence>